<dbReference type="GO" id="GO:0005886">
    <property type="term" value="C:plasma membrane"/>
    <property type="evidence" value="ECO:0007669"/>
    <property type="project" value="InterPro"/>
</dbReference>
<keyword evidence="3 5" id="KW-1133">Transmembrane helix</keyword>
<evidence type="ECO:0000256" key="4">
    <source>
        <dbReference type="ARBA" id="ARBA00023136"/>
    </source>
</evidence>
<evidence type="ECO:0008006" key="8">
    <source>
        <dbReference type="Google" id="ProtNLM"/>
    </source>
</evidence>
<dbReference type="PANTHER" id="PTHR28013:SF3">
    <property type="entry name" value="PROTEIN DCV1-RELATED"/>
    <property type="match status" value="1"/>
</dbReference>
<dbReference type="VEuPathDB" id="FungiDB:PHYBLDRAFT_170292"/>
<dbReference type="RefSeq" id="XP_018289676.1">
    <property type="nucleotide sequence ID" value="XM_018436311.1"/>
</dbReference>
<dbReference type="GO" id="GO:0035838">
    <property type="term" value="C:growing cell tip"/>
    <property type="evidence" value="ECO:0007669"/>
    <property type="project" value="TreeGrafter"/>
</dbReference>
<dbReference type="InParanoid" id="A0A162PP98"/>
<dbReference type="EMBL" id="KV440985">
    <property type="protein sequence ID" value="OAD71636.1"/>
    <property type="molecule type" value="Genomic_DNA"/>
</dbReference>
<keyword evidence="2 5" id="KW-0812">Transmembrane</keyword>
<evidence type="ECO:0000313" key="7">
    <source>
        <dbReference type="Proteomes" id="UP000077315"/>
    </source>
</evidence>
<name>A0A162PP98_PHYB8</name>
<evidence type="ECO:0000256" key="1">
    <source>
        <dbReference type="ARBA" id="ARBA00004141"/>
    </source>
</evidence>
<organism evidence="6 7">
    <name type="scientific">Phycomyces blakesleeanus (strain ATCC 8743b / DSM 1359 / FGSC 10004 / NBRC 33097 / NRRL 1555)</name>
    <dbReference type="NCBI Taxonomy" id="763407"/>
    <lineage>
        <taxon>Eukaryota</taxon>
        <taxon>Fungi</taxon>
        <taxon>Fungi incertae sedis</taxon>
        <taxon>Mucoromycota</taxon>
        <taxon>Mucoromycotina</taxon>
        <taxon>Mucoromycetes</taxon>
        <taxon>Mucorales</taxon>
        <taxon>Phycomycetaceae</taxon>
        <taxon>Phycomyces</taxon>
    </lineage>
</organism>
<dbReference type="InterPro" id="IPR051380">
    <property type="entry name" value="pH-response_reg_palI/RIM9"/>
</dbReference>
<dbReference type="GO" id="GO:0032153">
    <property type="term" value="C:cell division site"/>
    <property type="evidence" value="ECO:0007669"/>
    <property type="project" value="TreeGrafter"/>
</dbReference>
<accession>A0A162PP98</accession>
<feature type="transmembrane region" description="Helical" evidence="5">
    <location>
        <begin position="94"/>
        <end position="121"/>
    </location>
</feature>
<gene>
    <name evidence="6" type="ORF">PHYBLDRAFT_170292</name>
</gene>
<dbReference type="PANTHER" id="PTHR28013">
    <property type="entry name" value="PROTEIN DCV1-RELATED"/>
    <property type="match status" value="1"/>
</dbReference>
<feature type="transmembrane region" description="Helical" evidence="5">
    <location>
        <begin position="127"/>
        <end position="152"/>
    </location>
</feature>
<dbReference type="STRING" id="763407.A0A162PP98"/>
<dbReference type="Proteomes" id="UP000077315">
    <property type="component" value="Unassembled WGS sequence"/>
</dbReference>
<keyword evidence="7" id="KW-1185">Reference proteome</keyword>
<sequence>MTVFAYIATFFTFCALLLEVFTLLGNTHNQPFLKSLYFARLTLPDQFIQFGLWNYCIGNGNEVTHCSSPVAAFDWTKADELSNIADALHGMSNLFLVIFILYWVTFGLTLFAITITILSHFRRGPDFLASFSTFLSFLLMLVIFIMTLVVSLRGINEAKGMDKNASGNLGPSTWMTLGAFAGLMLASLMYCVTCIFGPGKHVREIEEA</sequence>
<evidence type="ECO:0000256" key="2">
    <source>
        <dbReference type="ARBA" id="ARBA00022692"/>
    </source>
</evidence>
<dbReference type="OrthoDB" id="2327445at2759"/>
<feature type="transmembrane region" description="Helical" evidence="5">
    <location>
        <begin position="173"/>
        <end position="198"/>
    </location>
</feature>
<proteinExistence type="predicted"/>
<dbReference type="AlphaFoldDB" id="A0A162PP98"/>
<feature type="transmembrane region" description="Helical" evidence="5">
    <location>
        <begin position="6"/>
        <end position="25"/>
    </location>
</feature>
<evidence type="ECO:0000256" key="3">
    <source>
        <dbReference type="ARBA" id="ARBA00022989"/>
    </source>
</evidence>
<keyword evidence="4 5" id="KW-0472">Membrane</keyword>
<comment type="subcellular location">
    <subcellularLocation>
        <location evidence="1">Membrane</location>
        <topology evidence="1">Multi-pass membrane protein</topology>
    </subcellularLocation>
</comment>
<dbReference type="Gene3D" id="1.20.140.150">
    <property type="match status" value="1"/>
</dbReference>
<protein>
    <recommendedName>
        <fullName evidence="8">Actin cortical patch SUR7/pH-response regulator PalI</fullName>
    </recommendedName>
</protein>
<dbReference type="Pfam" id="PF06687">
    <property type="entry name" value="SUR7"/>
    <property type="match status" value="1"/>
</dbReference>
<dbReference type="GeneID" id="28997217"/>
<dbReference type="InterPro" id="IPR009571">
    <property type="entry name" value="SUR7/Rim9-like_fungi"/>
</dbReference>
<evidence type="ECO:0000313" key="6">
    <source>
        <dbReference type="EMBL" id="OAD71636.1"/>
    </source>
</evidence>
<evidence type="ECO:0000256" key="5">
    <source>
        <dbReference type="SAM" id="Phobius"/>
    </source>
</evidence>
<reference evidence="7" key="1">
    <citation type="submission" date="2015-06" db="EMBL/GenBank/DDBJ databases">
        <title>Expansion of signal transduction pathways in fungi by whole-genome duplication.</title>
        <authorList>
            <consortium name="DOE Joint Genome Institute"/>
            <person name="Corrochano L.M."/>
            <person name="Kuo A."/>
            <person name="Marcet-Houben M."/>
            <person name="Polaino S."/>
            <person name="Salamov A."/>
            <person name="Villalobos J.M."/>
            <person name="Alvarez M.I."/>
            <person name="Avalos J."/>
            <person name="Benito E.P."/>
            <person name="Benoit I."/>
            <person name="Burger G."/>
            <person name="Camino L.P."/>
            <person name="Canovas D."/>
            <person name="Cerda-Olmedo E."/>
            <person name="Cheng J.-F."/>
            <person name="Dominguez A."/>
            <person name="Elias M."/>
            <person name="Eslava A.P."/>
            <person name="Glaser F."/>
            <person name="Grimwood J."/>
            <person name="Gutierrez G."/>
            <person name="Heitman J."/>
            <person name="Henrissat B."/>
            <person name="Iturriaga E.A."/>
            <person name="Lang B.F."/>
            <person name="Lavin J.L."/>
            <person name="Lee S."/>
            <person name="Li W."/>
            <person name="Lindquist E."/>
            <person name="Lopez-Garcia S."/>
            <person name="Luque E.M."/>
            <person name="Marcos A.T."/>
            <person name="Martin J."/>
            <person name="McCluskey K."/>
            <person name="Medina H.R."/>
            <person name="Miralles-Duran A."/>
            <person name="Miyazaki A."/>
            <person name="Munoz-Torres E."/>
            <person name="Oguiza J.A."/>
            <person name="Ohm R."/>
            <person name="Olmedo M."/>
            <person name="Orejas M."/>
            <person name="Ortiz-Castellanos L."/>
            <person name="Pisabarro A.G."/>
            <person name="Rodriguez-Romero J."/>
            <person name="Ruiz-Herrera J."/>
            <person name="Ruiz-Vazquez R."/>
            <person name="Sanz C."/>
            <person name="Schackwitz W."/>
            <person name="Schmutz J."/>
            <person name="Shahriari M."/>
            <person name="Shelest E."/>
            <person name="Silva-Franco F."/>
            <person name="Soanes D."/>
            <person name="Syed K."/>
            <person name="Tagua V.G."/>
            <person name="Talbot N.J."/>
            <person name="Thon M."/>
            <person name="De vries R.P."/>
            <person name="Wiebenga A."/>
            <person name="Yadav J.S."/>
            <person name="Braun E.L."/>
            <person name="Baker S."/>
            <person name="Garre V."/>
            <person name="Horwitz B."/>
            <person name="Torres-Martinez S."/>
            <person name="Idnurm A."/>
            <person name="Herrera-Estrella A."/>
            <person name="Gabaldon T."/>
            <person name="Grigoriev I.V."/>
        </authorList>
    </citation>
    <scope>NUCLEOTIDE SEQUENCE [LARGE SCALE GENOMIC DNA]</scope>
    <source>
        <strain evidence="7">NRRL 1555(-)</strain>
    </source>
</reference>